<dbReference type="HOGENOM" id="CLU_1747666_0_0_7"/>
<protein>
    <recommendedName>
        <fullName evidence="4">Thiol:disulfide interchange protein DsbD N-terminal domain-containing protein</fullName>
    </recommendedName>
</protein>
<reference evidence="2" key="1">
    <citation type="submission" date="2009-01" db="EMBL/GenBank/DDBJ databases">
        <title>Complete sequence of Anaeromyxobacter dehalogenans 2CP-1.</title>
        <authorList>
            <consortium name="US DOE Joint Genome Institute"/>
            <person name="Lucas S."/>
            <person name="Copeland A."/>
            <person name="Lapidus A."/>
            <person name="Glavina del Rio T."/>
            <person name="Dalin E."/>
            <person name="Tice H."/>
            <person name="Bruce D."/>
            <person name="Goodwin L."/>
            <person name="Pitluck S."/>
            <person name="Saunders E."/>
            <person name="Brettin T."/>
            <person name="Detter J.C."/>
            <person name="Han C."/>
            <person name="Larimer F."/>
            <person name="Land M."/>
            <person name="Hauser L."/>
            <person name="Kyrpides N."/>
            <person name="Ovchinnikova G."/>
            <person name="Beliaev A.S."/>
            <person name="Richardson P."/>
        </authorList>
    </citation>
    <scope>NUCLEOTIDE SEQUENCE</scope>
    <source>
        <strain evidence="2">2CP-1</strain>
    </source>
</reference>
<evidence type="ECO:0008006" key="4">
    <source>
        <dbReference type="Google" id="ProtNLM"/>
    </source>
</evidence>
<feature type="chain" id="PRO_5002872484" description="Thiol:disulfide interchange protein DsbD N-terminal domain-containing protein" evidence="1">
    <location>
        <begin position="22"/>
        <end position="141"/>
    </location>
</feature>
<proteinExistence type="predicted"/>
<sequence length="141" mass="14698">MRTLALALALLLAPAASRADAAADAAAKSYRIDTEGTTRSVKAGAAGKLVISIVPVAGTHVHPQAPLKITLSATPGLTLSKDRLGHKDAVDPKAEGPRFEVPFTAAQAGAQEARAKVDFFICSDQWCVKQARDVSVPVKVE</sequence>
<organism evidence="2 3">
    <name type="scientific">Anaeromyxobacter dehalogenans (strain ATCC BAA-258 / DSM 21875 / 2CP-1)</name>
    <dbReference type="NCBI Taxonomy" id="455488"/>
    <lineage>
        <taxon>Bacteria</taxon>
        <taxon>Pseudomonadati</taxon>
        <taxon>Myxococcota</taxon>
        <taxon>Myxococcia</taxon>
        <taxon>Myxococcales</taxon>
        <taxon>Cystobacterineae</taxon>
        <taxon>Anaeromyxobacteraceae</taxon>
        <taxon>Anaeromyxobacter</taxon>
    </lineage>
</organism>
<name>B8JB80_ANAD2</name>
<evidence type="ECO:0000313" key="2">
    <source>
        <dbReference type="EMBL" id="ACL65707.1"/>
    </source>
</evidence>
<evidence type="ECO:0000313" key="3">
    <source>
        <dbReference type="Proteomes" id="UP000007089"/>
    </source>
</evidence>
<dbReference type="Proteomes" id="UP000007089">
    <property type="component" value="Chromosome"/>
</dbReference>
<dbReference type="RefSeq" id="WP_012633522.1">
    <property type="nucleotide sequence ID" value="NC_011891.1"/>
</dbReference>
<keyword evidence="1" id="KW-0732">Signal</keyword>
<evidence type="ECO:0000256" key="1">
    <source>
        <dbReference type="SAM" id="SignalP"/>
    </source>
</evidence>
<dbReference type="EMBL" id="CP001359">
    <property type="protein sequence ID" value="ACL65707.1"/>
    <property type="molecule type" value="Genomic_DNA"/>
</dbReference>
<dbReference type="KEGG" id="acp:A2cp1_2369"/>
<accession>B8JB80</accession>
<gene>
    <name evidence="2" type="ordered locus">A2cp1_2369</name>
</gene>
<keyword evidence="3" id="KW-1185">Reference proteome</keyword>
<feature type="signal peptide" evidence="1">
    <location>
        <begin position="1"/>
        <end position="21"/>
    </location>
</feature>
<dbReference type="AlphaFoldDB" id="B8JB80"/>